<name>A0A4W4DV39_ELEEL</name>
<evidence type="ECO:0000313" key="3">
    <source>
        <dbReference type="Proteomes" id="UP000314983"/>
    </source>
</evidence>
<protein>
    <recommendedName>
        <fullName evidence="1">TERF1-interacting nuclear factor 2 N-terminal domain-containing protein</fullName>
    </recommendedName>
</protein>
<dbReference type="InterPro" id="IPR039098">
    <property type="entry name" value="TINF2"/>
</dbReference>
<dbReference type="GeneTree" id="ENSGT00400000022326"/>
<reference evidence="2" key="5">
    <citation type="submission" date="2025-09" db="UniProtKB">
        <authorList>
            <consortium name="Ensembl"/>
        </authorList>
    </citation>
    <scope>IDENTIFICATION</scope>
</reference>
<reference evidence="2" key="4">
    <citation type="submission" date="2025-08" db="UniProtKB">
        <authorList>
            <consortium name="Ensembl"/>
        </authorList>
    </citation>
    <scope>IDENTIFICATION</scope>
</reference>
<dbReference type="PANTHER" id="PTHR15512">
    <property type="entry name" value="TERF1-INTERACTING NUCLEAR FACTOR 2"/>
    <property type="match status" value="1"/>
</dbReference>
<dbReference type="GO" id="GO:0042162">
    <property type="term" value="F:telomeric DNA binding"/>
    <property type="evidence" value="ECO:0007669"/>
    <property type="project" value="TreeGrafter"/>
</dbReference>
<proteinExistence type="predicted"/>
<organism evidence="2 3">
    <name type="scientific">Electrophorus electricus</name>
    <name type="common">Electric eel</name>
    <name type="synonym">Gymnotus electricus</name>
    <dbReference type="NCBI Taxonomy" id="8005"/>
    <lineage>
        <taxon>Eukaryota</taxon>
        <taxon>Metazoa</taxon>
        <taxon>Chordata</taxon>
        <taxon>Craniata</taxon>
        <taxon>Vertebrata</taxon>
        <taxon>Euteleostomi</taxon>
        <taxon>Actinopterygii</taxon>
        <taxon>Neopterygii</taxon>
        <taxon>Teleostei</taxon>
        <taxon>Ostariophysi</taxon>
        <taxon>Gymnotiformes</taxon>
        <taxon>Gymnotoidei</taxon>
        <taxon>Gymnotidae</taxon>
        <taxon>Electrophorus</taxon>
    </lineage>
</organism>
<dbReference type="GO" id="GO:0016233">
    <property type="term" value="P:telomere capping"/>
    <property type="evidence" value="ECO:0007669"/>
    <property type="project" value="InterPro"/>
</dbReference>
<reference evidence="3" key="2">
    <citation type="journal article" date="2017" name="Sci. Adv.">
        <title>A tail of two voltages: Proteomic comparison of the three electric organs of the electric eel.</title>
        <authorList>
            <person name="Traeger L.L."/>
            <person name="Sabat G."/>
            <person name="Barrett-Wilt G.A."/>
            <person name="Wells G.B."/>
            <person name="Sussman M.R."/>
        </authorList>
    </citation>
    <scope>NUCLEOTIDE SEQUENCE [LARGE SCALE GENOMIC DNA]</scope>
</reference>
<sequence length="206" mass="23296">DSVRHVSDQSLPLSSLRLLVPPLRLMSALLWRVMQQRNVMQYGILADFVSLVSEAVPELFSHTHGVELILGLRAKECMEKCTCNLRSVCHLVMQVDSAEVGEAGLPFVELVQTLIKNTDERDHFFQHIFPVEFGPDYDSAIQTLMWDFLSRLGHFLPVPDLLQTVDWLGSESSVLKDCEESISNPDNLKSLLHHHKFLGHLDAPGR</sequence>
<accession>A0A4W4DV39</accession>
<dbReference type="Proteomes" id="UP000314983">
    <property type="component" value="Chromosome 2"/>
</dbReference>
<dbReference type="GO" id="GO:0070187">
    <property type="term" value="C:shelterin complex"/>
    <property type="evidence" value="ECO:0007669"/>
    <property type="project" value="InterPro"/>
</dbReference>
<dbReference type="PANTHER" id="PTHR15512:SF2">
    <property type="match status" value="1"/>
</dbReference>
<dbReference type="Ensembl" id="ENSEEET00000002696.2">
    <property type="protein sequence ID" value="ENSEEEP00000002654.2"/>
    <property type="gene ID" value="ENSEEEG00000001532.2"/>
</dbReference>
<feature type="domain" description="TERF1-interacting nuclear factor 2 N-terminal" evidence="1">
    <location>
        <begin position="31"/>
        <end position="163"/>
    </location>
</feature>
<evidence type="ECO:0000259" key="1">
    <source>
        <dbReference type="Pfam" id="PF14973"/>
    </source>
</evidence>
<dbReference type="OMA" id="QETLACT"/>
<reference evidence="2" key="3">
    <citation type="submission" date="2020-05" db="EMBL/GenBank/DDBJ databases">
        <title>Electrophorus electricus (electric eel) genome, fEleEle1, primary haplotype.</title>
        <authorList>
            <person name="Myers G."/>
            <person name="Meyer A."/>
            <person name="Fedrigo O."/>
            <person name="Formenti G."/>
            <person name="Rhie A."/>
            <person name="Tracey A."/>
            <person name="Sims Y."/>
            <person name="Jarvis E.D."/>
        </authorList>
    </citation>
    <scope>NUCLEOTIDE SEQUENCE [LARGE SCALE GENOMIC DNA]</scope>
</reference>
<dbReference type="AlphaFoldDB" id="A0A4W4DV39"/>
<dbReference type="Pfam" id="PF14973">
    <property type="entry name" value="TINF2_N"/>
    <property type="match status" value="1"/>
</dbReference>
<keyword evidence="3" id="KW-1185">Reference proteome</keyword>
<dbReference type="InterPro" id="IPR029400">
    <property type="entry name" value="TINF2_N"/>
</dbReference>
<dbReference type="GO" id="GO:1904356">
    <property type="term" value="P:regulation of telomere maintenance via telomere lengthening"/>
    <property type="evidence" value="ECO:0007669"/>
    <property type="project" value="TreeGrafter"/>
</dbReference>
<evidence type="ECO:0000313" key="2">
    <source>
        <dbReference type="Ensembl" id="ENSEEEP00000002654.2"/>
    </source>
</evidence>
<reference evidence="3" key="1">
    <citation type="journal article" date="2014" name="Science">
        <title>Nonhuman genetics. Genomic basis for the convergent evolution of electric organs.</title>
        <authorList>
            <person name="Gallant J.R."/>
            <person name="Traeger L.L."/>
            <person name="Volkening J.D."/>
            <person name="Moffett H."/>
            <person name="Chen P.H."/>
            <person name="Novina C.D."/>
            <person name="Phillips G.N.Jr."/>
            <person name="Anand R."/>
            <person name="Wells G.B."/>
            <person name="Pinch M."/>
            <person name="Guth R."/>
            <person name="Unguez G.A."/>
            <person name="Albert J.S."/>
            <person name="Zakon H.H."/>
            <person name="Samanta M.P."/>
            <person name="Sussman M.R."/>
        </authorList>
    </citation>
    <scope>NUCLEOTIDE SEQUENCE [LARGE SCALE GENOMIC DNA]</scope>
</reference>
<dbReference type="STRING" id="8005.ENSEEEP00000002654"/>
<dbReference type="CDD" id="cd11657">
    <property type="entry name" value="TIN2_N"/>
    <property type="match status" value="1"/>
</dbReference>